<name>A0A4R3NDI4_9BACI</name>
<keyword evidence="2" id="KW-1185">Reference proteome</keyword>
<organism evidence="1 2">
    <name type="scientific">Melghiribacillus thermohalophilus</name>
    <dbReference type="NCBI Taxonomy" id="1324956"/>
    <lineage>
        <taxon>Bacteria</taxon>
        <taxon>Bacillati</taxon>
        <taxon>Bacillota</taxon>
        <taxon>Bacilli</taxon>
        <taxon>Bacillales</taxon>
        <taxon>Bacillaceae</taxon>
        <taxon>Melghiribacillus</taxon>
    </lineage>
</organism>
<dbReference type="AlphaFoldDB" id="A0A4R3NDI4"/>
<reference evidence="1 2" key="1">
    <citation type="submission" date="2019-03" db="EMBL/GenBank/DDBJ databases">
        <title>Genomic Encyclopedia of Type Strains, Phase IV (KMG-IV): sequencing the most valuable type-strain genomes for metagenomic binning, comparative biology and taxonomic classification.</title>
        <authorList>
            <person name="Goeker M."/>
        </authorList>
    </citation>
    <scope>NUCLEOTIDE SEQUENCE [LARGE SCALE GENOMIC DNA]</scope>
    <source>
        <strain evidence="1 2">DSM 25894</strain>
    </source>
</reference>
<protein>
    <submittedName>
        <fullName evidence="1">Uncharacterized protein</fullName>
    </submittedName>
</protein>
<dbReference type="Proteomes" id="UP000294650">
    <property type="component" value="Unassembled WGS sequence"/>
</dbReference>
<accession>A0A4R3NDI4</accession>
<evidence type="ECO:0000313" key="2">
    <source>
        <dbReference type="Proteomes" id="UP000294650"/>
    </source>
</evidence>
<dbReference type="EMBL" id="SMAN01000001">
    <property type="protein sequence ID" value="TCT26675.1"/>
    <property type="molecule type" value="Genomic_DNA"/>
</dbReference>
<evidence type="ECO:0000313" key="1">
    <source>
        <dbReference type="EMBL" id="TCT26675.1"/>
    </source>
</evidence>
<comment type="caution">
    <text evidence="1">The sequence shown here is derived from an EMBL/GenBank/DDBJ whole genome shotgun (WGS) entry which is preliminary data.</text>
</comment>
<proteinExistence type="predicted"/>
<sequence>MNRTDGGYSGSMRLKRDSCLISSLLSNRLDGKEIKDVDTRAKAFTLNEKIKKVVIVMRRTPVSLFENVTTDNLIITEFKIF</sequence>
<gene>
    <name evidence="1" type="ORF">EDD68_10128</name>
</gene>